<evidence type="ECO:0000313" key="9">
    <source>
        <dbReference type="Proteomes" id="UP000298313"/>
    </source>
</evidence>
<dbReference type="RefSeq" id="WP_134524929.1">
    <property type="nucleotide sequence ID" value="NZ_SOHH01000112.1"/>
</dbReference>
<dbReference type="Proteomes" id="UP000298313">
    <property type="component" value="Unassembled WGS sequence"/>
</dbReference>
<proteinExistence type="predicted"/>
<keyword evidence="5 7" id="KW-0472">Membrane</keyword>
<feature type="transmembrane region" description="Helical" evidence="7">
    <location>
        <begin position="63"/>
        <end position="85"/>
    </location>
</feature>
<evidence type="ECO:0000256" key="4">
    <source>
        <dbReference type="ARBA" id="ARBA00022989"/>
    </source>
</evidence>
<feature type="transmembrane region" description="Helical" evidence="7">
    <location>
        <begin position="244"/>
        <end position="271"/>
    </location>
</feature>
<keyword evidence="4 7" id="KW-1133">Transmembrane helix</keyword>
<keyword evidence="3 7" id="KW-0812">Transmembrane</keyword>
<evidence type="ECO:0000256" key="1">
    <source>
        <dbReference type="ARBA" id="ARBA00004651"/>
    </source>
</evidence>
<protein>
    <submittedName>
        <fullName evidence="8">YihY/virulence factor BrkB family protein</fullName>
    </submittedName>
</protein>
<evidence type="ECO:0000256" key="6">
    <source>
        <dbReference type="SAM" id="MobiDB-lite"/>
    </source>
</evidence>
<dbReference type="PANTHER" id="PTHR30213">
    <property type="entry name" value="INNER MEMBRANE PROTEIN YHJD"/>
    <property type="match status" value="1"/>
</dbReference>
<feature type="transmembrane region" description="Helical" evidence="7">
    <location>
        <begin position="209"/>
        <end position="232"/>
    </location>
</feature>
<feature type="compositionally biased region" description="Basic residues" evidence="6">
    <location>
        <begin position="1"/>
        <end position="11"/>
    </location>
</feature>
<feature type="transmembrane region" description="Helical" evidence="7">
    <location>
        <begin position="123"/>
        <end position="147"/>
    </location>
</feature>
<feature type="compositionally biased region" description="Basic and acidic residues" evidence="6">
    <location>
        <begin position="328"/>
        <end position="360"/>
    </location>
</feature>
<name>A0A4R9AYP3_9MICO</name>
<dbReference type="AlphaFoldDB" id="A0A4R9AYP3"/>
<reference evidence="8 9" key="1">
    <citation type="submission" date="2019-03" db="EMBL/GenBank/DDBJ databases">
        <title>Genomics of glacier-inhabiting Cryobacterium strains.</title>
        <authorList>
            <person name="Liu Q."/>
            <person name="Xin Y.-H."/>
        </authorList>
    </citation>
    <scope>NUCLEOTIDE SEQUENCE [LARGE SCALE GENOMIC DNA]</scope>
    <source>
        <strain evidence="8 9">Hh4</strain>
    </source>
</reference>
<feature type="region of interest" description="Disordered" evidence="6">
    <location>
        <begin position="1"/>
        <end position="33"/>
    </location>
</feature>
<dbReference type="EMBL" id="SOHH01000112">
    <property type="protein sequence ID" value="TFD72038.1"/>
    <property type="molecule type" value="Genomic_DNA"/>
</dbReference>
<accession>A0A4R9AYP3</accession>
<keyword evidence="9" id="KW-1185">Reference proteome</keyword>
<feature type="compositionally biased region" description="Basic residues" evidence="6">
    <location>
        <begin position="361"/>
        <end position="373"/>
    </location>
</feature>
<keyword evidence="2" id="KW-1003">Cell membrane</keyword>
<feature type="transmembrane region" description="Helical" evidence="7">
    <location>
        <begin position="277"/>
        <end position="301"/>
    </location>
</feature>
<evidence type="ECO:0000256" key="7">
    <source>
        <dbReference type="SAM" id="Phobius"/>
    </source>
</evidence>
<evidence type="ECO:0000256" key="5">
    <source>
        <dbReference type="ARBA" id="ARBA00023136"/>
    </source>
</evidence>
<comment type="caution">
    <text evidence="8">The sequence shown here is derived from an EMBL/GenBank/DDBJ whole genome shotgun (WGS) entry which is preliminary data.</text>
</comment>
<dbReference type="NCBIfam" id="TIGR00765">
    <property type="entry name" value="yihY_not_rbn"/>
    <property type="match status" value="1"/>
</dbReference>
<dbReference type="PANTHER" id="PTHR30213:SF0">
    <property type="entry name" value="UPF0761 MEMBRANE PROTEIN YIHY"/>
    <property type="match status" value="1"/>
</dbReference>
<feature type="region of interest" description="Disordered" evidence="6">
    <location>
        <begin position="328"/>
        <end position="373"/>
    </location>
</feature>
<evidence type="ECO:0000256" key="3">
    <source>
        <dbReference type="ARBA" id="ARBA00022692"/>
    </source>
</evidence>
<feature type="transmembrane region" description="Helical" evidence="7">
    <location>
        <begin position="168"/>
        <end position="189"/>
    </location>
</feature>
<evidence type="ECO:0000256" key="2">
    <source>
        <dbReference type="ARBA" id="ARBA00022475"/>
    </source>
</evidence>
<sequence length="373" mass="40076">MKLPGRSHRRTAASAPEPVAPAPDDPRKPASPADVSKRSWVYALRRTVSEFGRDQCTDLAAALTYYAVLSLFPALIALVSLLGVVGQGKRSADTLLSILGSVAPAEALQVIRGPIEQFSTSPAAGFALVAGIAVAVWSASGYVGAFGRAMNRIYEVDEGRPFWKLKPVQLLVTVAAILLILVAAIVLVLSGPVTDAVGNALGVGEATRVVWSVLKWPLLAAAVVLLIAILYYATPNARQPRFRWLSVGAVLALLVIVAASAAFGFYLAIFADYAKTYGSLAGIVVFLLWLWLANLGLLFGAEFDAELERGRELQAGIAAEETIQLPPRDTRTSVKAAAKEEKAVAAGRRIRERDEPDRPARKNRKKRWWGGKR</sequence>
<gene>
    <name evidence="8" type="ORF">E3T48_15545</name>
</gene>
<dbReference type="OrthoDB" id="9781030at2"/>
<dbReference type="InterPro" id="IPR017039">
    <property type="entry name" value="Virul_fac_BrkB"/>
</dbReference>
<dbReference type="Pfam" id="PF03631">
    <property type="entry name" value="Virul_fac_BrkB"/>
    <property type="match status" value="1"/>
</dbReference>
<evidence type="ECO:0000313" key="8">
    <source>
        <dbReference type="EMBL" id="TFD72038.1"/>
    </source>
</evidence>
<organism evidence="8 9">
    <name type="scientific">Cryobacterium fucosi</name>
    <dbReference type="NCBI Taxonomy" id="1259157"/>
    <lineage>
        <taxon>Bacteria</taxon>
        <taxon>Bacillati</taxon>
        <taxon>Actinomycetota</taxon>
        <taxon>Actinomycetes</taxon>
        <taxon>Micrococcales</taxon>
        <taxon>Microbacteriaceae</taxon>
        <taxon>Cryobacterium</taxon>
    </lineage>
</organism>
<comment type="subcellular location">
    <subcellularLocation>
        <location evidence="1">Cell membrane</location>
        <topology evidence="1">Multi-pass membrane protein</topology>
    </subcellularLocation>
</comment>
<dbReference type="GO" id="GO:0005886">
    <property type="term" value="C:plasma membrane"/>
    <property type="evidence" value="ECO:0007669"/>
    <property type="project" value="UniProtKB-SubCell"/>
</dbReference>